<evidence type="ECO:0000256" key="4">
    <source>
        <dbReference type="ARBA" id="ARBA00022642"/>
    </source>
</evidence>
<keyword evidence="4 11" id="KW-0662">Pyridine nucleotide biosynthesis</keyword>
<keyword evidence="6 11" id="KW-0548">Nucleotidyltransferase</keyword>
<comment type="similarity">
    <text evidence="3 11">Belongs to the NadD family.</text>
</comment>
<dbReference type="GO" id="GO:0004515">
    <property type="term" value="F:nicotinate-nucleotide adenylyltransferase activity"/>
    <property type="evidence" value="ECO:0007669"/>
    <property type="project" value="UniProtKB-UniRule"/>
</dbReference>
<dbReference type="NCBIfam" id="NF000845">
    <property type="entry name" value="PRK00071.2-4"/>
    <property type="match status" value="1"/>
</dbReference>
<evidence type="ECO:0000256" key="11">
    <source>
        <dbReference type="HAMAP-Rule" id="MF_00244"/>
    </source>
</evidence>
<keyword evidence="7 11" id="KW-0547">Nucleotide-binding</keyword>
<evidence type="ECO:0000256" key="3">
    <source>
        <dbReference type="ARBA" id="ARBA00009014"/>
    </source>
</evidence>
<dbReference type="AlphaFoldDB" id="A0A8I1GCF5"/>
<dbReference type="GO" id="GO:0005524">
    <property type="term" value="F:ATP binding"/>
    <property type="evidence" value="ECO:0007669"/>
    <property type="project" value="UniProtKB-KW"/>
</dbReference>
<evidence type="ECO:0000256" key="8">
    <source>
        <dbReference type="ARBA" id="ARBA00022840"/>
    </source>
</evidence>
<evidence type="ECO:0000259" key="12">
    <source>
        <dbReference type="Pfam" id="PF01467"/>
    </source>
</evidence>
<proteinExistence type="inferred from homology"/>
<dbReference type="Gene3D" id="3.40.50.620">
    <property type="entry name" value="HUPs"/>
    <property type="match status" value="1"/>
</dbReference>
<reference evidence="13 14" key="1">
    <citation type="submission" date="2020-12" db="EMBL/GenBank/DDBJ databases">
        <title>Revised draft genomes of Rhodomicrobium vannielii ATCC 17100 and Rhodomicrobium udaipurense JA643.</title>
        <authorList>
            <person name="Conners E.M."/>
            <person name="Davenport E.J."/>
            <person name="Bose A."/>
        </authorList>
    </citation>
    <scope>NUCLEOTIDE SEQUENCE [LARGE SCALE GENOMIC DNA]</scope>
    <source>
        <strain evidence="13 14">JA643</strain>
    </source>
</reference>
<name>A0A8I1GCF5_9HYPH</name>
<protein>
    <recommendedName>
        <fullName evidence="11">Probable nicotinate-nucleotide adenylyltransferase</fullName>
        <ecNumber evidence="11">2.7.7.18</ecNumber>
    </recommendedName>
    <alternativeName>
        <fullName evidence="11">Deamido-NAD(+) diphosphorylase</fullName>
    </alternativeName>
    <alternativeName>
        <fullName evidence="11">Deamido-NAD(+) pyrophosphorylase</fullName>
    </alternativeName>
    <alternativeName>
        <fullName evidence="11">Nicotinate mononucleotide adenylyltransferase</fullName>
        <shortName evidence="11">NaMN adenylyltransferase</shortName>
    </alternativeName>
</protein>
<dbReference type="NCBIfam" id="TIGR00482">
    <property type="entry name" value="nicotinate (nicotinamide) nucleotide adenylyltransferase"/>
    <property type="match status" value="1"/>
</dbReference>
<feature type="domain" description="Cytidyltransferase-like" evidence="12">
    <location>
        <begin position="25"/>
        <end position="203"/>
    </location>
</feature>
<comment type="pathway">
    <text evidence="2 11">Cofactor biosynthesis; NAD(+) biosynthesis; deamido-NAD(+) from nicotinate D-ribonucleotide: step 1/1.</text>
</comment>
<keyword evidence="9 11" id="KW-0520">NAD</keyword>
<dbReference type="GO" id="GO:0009435">
    <property type="term" value="P:NAD+ biosynthetic process"/>
    <property type="evidence" value="ECO:0007669"/>
    <property type="project" value="UniProtKB-UniRule"/>
</dbReference>
<evidence type="ECO:0000256" key="10">
    <source>
        <dbReference type="ARBA" id="ARBA00048721"/>
    </source>
</evidence>
<dbReference type="InterPro" id="IPR005248">
    <property type="entry name" value="NadD/NMNAT"/>
</dbReference>
<comment type="function">
    <text evidence="1 11">Catalyzes the reversible adenylation of nicotinate mononucleotide (NaMN) to nicotinic acid adenine dinucleotide (NaAD).</text>
</comment>
<dbReference type="CDD" id="cd02165">
    <property type="entry name" value="NMNAT"/>
    <property type="match status" value="1"/>
</dbReference>
<evidence type="ECO:0000256" key="7">
    <source>
        <dbReference type="ARBA" id="ARBA00022741"/>
    </source>
</evidence>
<evidence type="ECO:0000313" key="13">
    <source>
        <dbReference type="EMBL" id="MBJ7544517.1"/>
    </source>
</evidence>
<comment type="caution">
    <text evidence="13">The sequence shown here is derived from an EMBL/GenBank/DDBJ whole genome shotgun (WGS) entry which is preliminary data.</text>
</comment>
<evidence type="ECO:0000256" key="2">
    <source>
        <dbReference type="ARBA" id="ARBA00005019"/>
    </source>
</evidence>
<dbReference type="InterPro" id="IPR014729">
    <property type="entry name" value="Rossmann-like_a/b/a_fold"/>
</dbReference>
<evidence type="ECO:0000256" key="1">
    <source>
        <dbReference type="ARBA" id="ARBA00002324"/>
    </source>
</evidence>
<dbReference type="EC" id="2.7.7.18" evidence="11"/>
<dbReference type="InterPro" id="IPR004821">
    <property type="entry name" value="Cyt_trans-like"/>
</dbReference>
<keyword evidence="5 11" id="KW-0808">Transferase</keyword>
<dbReference type="RefSeq" id="WP_037232347.1">
    <property type="nucleotide sequence ID" value="NZ_JAEMUK010000079.1"/>
</dbReference>
<dbReference type="EMBL" id="JAEMUK010000079">
    <property type="protein sequence ID" value="MBJ7544517.1"/>
    <property type="molecule type" value="Genomic_DNA"/>
</dbReference>
<dbReference type="HAMAP" id="MF_00244">
    <property type="entry name" value="NaMN_adenylyltr"/>
    <property type="match status" value="1"/>
</dbReference>
<evidence type="ECO:0000256" key="5">
    <source>
        <dbReference type="ARBA" id="ARBA00022679"/>
    </source>
</evidence>
<evidence type="ECO:0000256" key="9">
    <source>
        <dbReference type="ARBA" id="ARBA00023027"/>
    </source>
</evidence>
<organism evidence="13 14">
    <name type="scientific">Rhodomicrobium udaipurense</name>
    <dbReference type="NCBI Taxonomy" id="1202716"/>
    <lineage>
        <taxon>Bacteria</taxon>
        <taxon>Pseudomonadati</taxon>
        <taxon>Pseudomonadota</taxon>
        <taxon>Alphaproteobacteria</taxon>
        <taxon>Hyphomicrobiales</taxon>
        <taxon>Hyphomicrobiaceae</taxon>
        <taxon>Rhodomicrobium</taxon>
    </lineage>
</organism>
<dbReference type="Pfam" id="PF01467">
    <property type="entry name" value="CTP_transf_like"/>
    <property type="match status" value="1"/>
</dbReference>
<dbReference type="Proteomes" id="UP000623250">
    <property type="component" value="Unassembled WGS sequence"/>
</dbReference>
<evidence type="ECO:0000256" key="6">
    <source>
        <dbReference type="ARBA" id="ARBA00022695"/>
    </source>
</evidence>
<dbReference type="PANTHER" id="PTHR39321">
    <property type="entry name" value="NICOTINATE-NUCLEOTIDE ADENYLYLTRANSFERASE-RELATED"/>
    <property type="match status" value="1"/>
</dbReference>
<gene>
    <name evidence="11" type="primary">nadD</name>
    <name evidence="13" type="ORF">JDN41_13255</name>
</gene>
<comment type="catalytic activity">
    <reaction evidence="10 11">
        <text>nicotinate beta-D-ribonucleotide + ATP + H(+) = deamido-NAD(+) + diphosphate</text>
        <dbReference type="Rhea" id="RHEA:22860"/>
        <dbReference type="ChEBI" id="CHEBI:15378"/>
        <dbReference type="ChEBI" id="CHEBI:30616"/>
        <dbReference type="ChEBI" id="CHEBI:33019"/>
        <dbReference type="ChEBI" id="CHEBI:57502"/>
        <dbReference type="ChEBI" id="CHEBI:58437"/>
        <dbReference type="EC" id="2.7.7.18"/>
    </reaction>
</comment>
<dbReference type="NCBIfam" id="NF000843">
    <property type="entry name" value="PRK00071.2-2"/>
    <property type="match status" value="1"/>
</dbReference>
<evidence type="ECO:0000313" key="14">
    <source>
        <dbReference type="Proteomes" id="UP000623250"/>
    </source>
</evidence>
<accession>A0A8I1GCF5</accession>
<dbReference type="SUPFAM" id="SSF52374">
    <property type="entry name" value="Nucleotidylyl transferase"/>
    <property type="match status" value="1"/>
</dbReference>
<dbReference type="PANTHER" id="PTHR39321:SF3">
    <property type="entry name" value="PHOSPHOPANTETHEINE ADENYLYLTRANSFERASE"/>
    <property type="match status" value="1"/>
</dbReference>
<keyword evidence="8 11" id="KW-0067">ATP-binding</keyword>
<keyword evidence="14" id="KW-1185">Reference proteome</keyword>
<dbReference type="UniPathway" id="UPA00253">
    <property type="reaction ID" value="UER00332"/>
</dbReference>
<sequence length="209" mass="23501">MTRHAEVSEADLRPPHAAPGMRIGLLGGSFNPPHAAHRLISLNAMKRLGLDRVWWMVTPGNPLKDHRELAPLAERVAHARDVSRHPKIEVTAFEAAIGTAYTAAALRHLRRCMPRVHFVWLMGADNLAGFHRWNEWETIFETVPIAVEDRPHWRHRALASPAAHRFARSRVPESYAAALPNLPTPAWAYLSGPLSKLSSTALRAQRRDR</sequence>